<keyword evidence="3" id="KW-1185">Reference proteome</keyword>
<accession>A0A7C8IGL8</accession>
<gene>
    <name evidence="2" type="ORF">GQX73_g10407</name>
</gene>
<dbReference type="Proteomes" id="UP000481858">
    <property type="component" value="Unassembled WGS sequence"/>
</dbReference>
<organism evidence="2 3">
    <name type="scientific">Xylaria multiplex</name>
    <dbReference type="NCBI Taxonomy" id="323545"/>
    <lineage>
        <taxon>Eukaryota</taxon>
        <taxon>Fungi</taxon>
        <taxon>Dikarya</taxon>
        <taxon>Ascomycota</taxon>
        <taxon>Pezizomycotina</taxon>
        <taxon>Sordariomycetes</taxon>
        <taxon>Xylariomycetidae</taxon>
        <taxon>Xylariales</taxon>
        <taxon>Xylariaceae</taxon>
        <taxon>Xylaria</taxon>
    </lineage>
</organism>
<sequence>MEPVEKPVETAQEPLTYASPRALTPIPETEVVPESLTMEFHRDADLRVIVETSDSDPAIYMVCGSAMTCASLVWRSMLYHNAAYNYNVEAEIKQDQFQSIKLNSNPEAVGLLFRIIHYDFKHVPKEPTLDQLFELGKIACQYKCTHILYPWACHWASRLSNFVAEENCYSECHKALHVAWTFGDLKLYRDMVDALIVSTNIDSDGKIVNVSGQPLEDMLMPRDLLDIIIETRASTIAKILDAVKTPIHILSHGEQSQRSEYCKVGKDIQACEIMMLGSIIPALTKAGLFPIPEPDKFTGSIEYLKNKLDKIKTVPYVGKEWMPHTSHENCNLGICESVTICLKGMVVPLSASIMIWMSDQAKICGIKPTKELEEWQRKSEDASLEHLSLEYLAESDRICHLENQAKEEGDIAGSA</sequence>
<name>A0A7C8IGL8_9PEZI</name>
<dbReference type="OrthoDB" id="5275938at2759"/>
<comment type="caution">
    <text evidence="2">The sequence shown here is derived from an EMBL/GenBank/DDBJ whole genome shotgun (WGS) entry which is preliminary data.</text>
</comment>
<protein>
    <recommendedName>
        <fullName evidence="4">BTB domain-containing protein</fullName>
    </recommendedName>
</protein>
<dbReference type="EMBL" id="WUBL01000227">
    <property type="protein sequence ID" value="KAF2963161.1"/>
    <property type="molecule type" value="Genomic_DNA"/>
</dbReference>
<evidence type="ECO:0000313" key="3">
    <source>
        <dbReference type="Proteomes" id="UP000481858"/>
    </source>
</evidence>
<evidence type="ECO:0008006" key="4">
    <source>
        <dbReference type="Google" id="ProtNLM"/>
    </source>
</evidence>
<evidence type="ECO:0000256" key="1">
    <source>
        <dbReference type="SAM" id="MobiDB-lite"/>
    </source>
</evidence>
<evidence type="ECO:0000313" key="2">
    <source>
        <dbReference type="EMBL" id="KAF2963161.1"/>
    </source>
</evidence>
<feature type="region of interest" description="Disordered" evidence="1">
    <location>
        <begin position="1"/>
        <end position="20"/>
    </location>
</feature>
<proteinExistence type="predicted"/>
<dbReference type="AlphaFoldDB" id="A0A7C8IGL8"/>
<reference evidence="2 3" key="1">
    <citation type="submission" date="2019-12" db="EMBL/GenBank/DDBJ databases">
        <title>Draft genome sequence of the ascomycete Xylaria multiplex DSM 110363.</title>
        <authorList>
            <person name="Buettner E."/>
            <person name="Kellner H."/>
        </authorList>
    </citation>
    <scope>NUCLEOTIDE SEQUENCE [LARGE SCALE GENOMIC DNA]</scope>
    <source>
        <strain evidence="2 3">DSM 110363</strain>
    </source>
</reference>
<dbReference type="InParanoid" id="A0A7C8IGL8"/>